<evidence type="ECO:0008006" key="3">
    <source>
        <dbReference type="Google" id="ProtNLM"/>
    </source>
</evidence>
<gene>
    <name evidence="1" type="ORF">O181_023795</name>
</gene>
<proteinExistence type="predicted"/>
<comment type="caution">
    <text evidence="1">The sequence shown here is derived from an EMBL/GenBank/DDBJ whole genome shotgun (WGS) entry which is preliminary data.</text>
</comment>
<keyword evidence="2" id="KW-1185">Reference proteome</keyword>
<name>A0A9Q3CJS1_9BASI</name>
<organism evidence="1 2">
    <name type="scientific">Austropuccinia psidii MF-1</name>
    <dbReference type="NCBI Taxonomy" id="1389203"/>
    <lineage>
        <taxon>Eukaryota</taxon>
        <taxon>Fungi</taxon>
        <taxon>Dikarya</taxon>
        <taxon>Basidiomycota</taxon>
        <taxon>Pucciniomycotina</taxon>
        <taxon>Pucciniomycetes</taxon>
        <taxon>Pucciniales</taxon>
        <taxon>Sphaerophragmiaceae</taxon>
        <taxon>Austropuccinia</taxon>
    </lineage>
</organism>
<sequence length="149" mass="17373">MEVKSYPGPVKKIIKARKIRRNGKDQRQYLVIFKSQTEDKDKWLAEDAIPDGNLHLRRFKASTITERSHQLWAFFGGRVCQPVAQNQSTNTTAKNHKPMVKLRYHQNMELSQTSSGGIKRKRKLISFQIYKSHHHRTKNKRAIPSQSCC</sequence>
<evidence type="ECO:0000313" key="2">
    <source>
        <dbReference type="Proteomes" id="UP000765509"/>
    </source>
</evidence>
<dbReference type="AlphaFoldDB" id="A0A9Q3CJS1"/>
<dbReference type="Proteomes" id="UP000765509">
    <property type="component" value="Unassembled WGS sequence"/>
</dbReference>
<evidence type="ECO:0000313" key="1">
    <source>
        <dbReference type="EMBL" id="MBW0484080.1"/>
    </source>
</evidence>
<protein>
    <recommendedName>
        <fullName evidence="3">Chromo domain-containing protein</fullName>
    </recommendedName>
</protein>
<reference evidence="1" key="1">
    <citation type="submission" date="2021-03" db="EMBL/GenBank/DDBJ databases">
        <title>Draft genome sequence of rust myrtle Austropuccinia psidii MF-1, a brazilian biotype.</title>
        <authorList>
            <person name="Quecine M.C."/>
            <person name="Pachon D.M.R."/>
            <person name="Bonatelli M.L."/>
            <person name="Correr F.H."/>
            <person name="Franceschini L.M."/>
            <person name="Leite T.F."/>
            <person name="Margarido G.R.A."/>
            <person name="Almeida C.A."/>
            <person name="Ferrarezi J.A."/>
            <person name="Labate C.A."/>
        </authorList>
    </citation>
    <scope>NUCLEOTIDE SEQUENCE</scope>
    <source>
        <strain evidence="1">MF-1</strain>
    </source>
</reference>
<dbReference type="EMBL" id="AVOT02007521">
    <property type="protein sequence ID" value="MBW0484080.1"/>
    <property type="molecule type" value="Genomic_DNA"/>
</dbReference>
<accession>A0A9Q3CJS1</accession>